<protein>
    <submittedName>
        <fullName evidence="2">Uncharacterized protein</fullName>
    </submittedName>
</protein>
<dbReference type="EMBL" id="CAAALY010043405">
    <property type="protein sequence ID" value="VEL19816.1"/>
    <property type="molecule type" value="Genomic_DNA"/>
</dbReference>
<keyword evidence="1" id="KW-0472">Membrane</keyword>
<sequence length="151" mass="16035">MGLPSGACVRDYGWHGGEREARSTGPAWPMVARPGAAAAQASGCLAKTKPPSEWIVVCWAGPIRVLLGPQPANHTLPGRLDCELSHIVGLAGRLTAMARDRSGQMNGSQSAWCYACTLSPFLVFFSSSLLLFFPSSLNLPRPATNTTRLPS</sequence>
<evidence type="ECO:0000313" key="2">
    <source>
        <dbReference type="EMBL" id="VEL19816.1"/>
    </source>
</evidence>
<evidence type="ECO:0000313" key="3">
    <source>
        <dbReference type="Proteomes" id="UP000784294"/>
    </source>
</evidence>
<dbReference type="AlphaFoldDB" id="A0A3S4ZU31"/>
<feature type="transmembrane region" description="Helical" evidence="1">
    <location>
        <begin position="111"/>
        <end position="133"/>
    </location>
</feature>
<organism evidence="2 3">
    <name type="scientific">Protopolystoma xenopodis</name>
    <dbReference type="NCBI Taxonomy" id="117903"/>
    <lineage>
        <taxon>Eukaryota</taxon>
        <taxon>Metazoa</taxon>
        <taxon>Spiralia</taxon>
        <taxon>Lophotrochozoa</taxon>
        <taxon>Platyhelminthes</taxon>
        <taxon>Monogenea</taxon>
        <taxon>Polyopisthocotylea</taxon>
        <taxon>Polystomatidea</taxon>
        <taxon>Polystomatidae</taxon>
        <taxon>Protopolystoma</taxon>
    </lineage>
</organism>
<name>A0A3S4ZU31_9PLAT</name>
<accession>A0A3S4ZU31</accession>
<evidence type="ECO:0000256" key="1">
    <source>
        <dbReference type="SAM" id="Phobius"/>
    </source>
</evidence>
<keyword evidence="1" id="KW-0812">Transmembrane</keyword>
<comment type="caution">
    <text evidence="2">The sequence shown here is derived from an EMBL/GenBank/DDBJ whole genome shotgun (WGS) entry which is preliminary data.</text>
</comment>
<gene>
    <name evidence="2" type="ORF">PXEA_LOCUS13256</name>
</gene>
<reference evidence="2" key="1">
    <citation type="submission" date="2018-11" db="EMBL/GenBank/DDBJ databases">
        <authorList>
            <consortium name="Pathogen Informatics"/>
        </authorList>
    </citation>
    <scope>NUCLEOTIDE SEQUENCE</scope>
</reference>
<keyword evidence="3" id="KW-1185">Reference proteome</keyword>
<keyword evidence="1" id="KW-1133">Transmembrane helix</keyword>
<proteinExistence type="predicted"/>
<dbReference type="Proteomes" id="UP000784294">
    <property type="component" value="Unassembled WGS sequence"/>
</dbReference>